<evidence type="ECO:0000313" key="4">
    <source>
        <dbReference type="EMBL" id="OGF82580.1"/>
    </source>
</evidence>
<sequence>MKVSFYGGAQEVTGSCFLLDSAPTQGRGSDQSVGGTKVLIDCGLFQCPRFCDLRSAEPFPFNPKEISALFVTHAHIDHTGRIPKLIKEGFSGKIYSSHPTKDLARLMLSDSLGVLEKEASRHEIALIYEEEDIARAMSLWEGLNYHQKINVGEFKIELLDSGHILGSSMVSVEFRGKKIVLTGDLGNPPTPLLNDPEKVTDADVLLIESTYGNRMHDDRDSRKLKLERVIEGTIKSKGVLMIPAFSLERTQELLSEIDDLLGSGRIPRIPIFLDSPLAIKATAVYKKYESYFNKETNQKIKSGDELFQFPDLKFTLTTVESKSINEVPSPKIIIAGSGMSTGGRILHHEKRYLSDPNSTLLVVGYQAAGSLGRMLQDQASEVTIHGERITVRARVETLQGYSSHPDREQLIDFVAHSKDSLKKVFAIQGEPASCLFLVQRVRDYLGIEAYAPRYGESYEI</sequence>
<feature type="domain" description="Beta-Casp" evidence="3">
    <location>
        <begin position="250"/>
        <end position="375"/>
    </location>
</feature>
<organism evidence="4 5">
    <name type="scientific">Candidatus Giovannonibacteria bacterium RIFCSPLOWO2_01_FULL_46_13</name>
    <dbReference type="NCBI Taxonomy" id="1798352"/>
    <lineage>
        <taxon>Bacteria</taxon>
        <taxon>Candidatus Giovannoniibacteriota</taxon>
    </lineage>
</organism>
<evidence type="ECO:0008006" key="6">
    <source>
        <dbReference type="Google" id="ProtNLM"/>
    </source>
</evidence>
<evidence type="ECO:0000256" key="1">
    <source>
        <dbReference type="ARBA" id="ARBA00022801"/>
    </source>
</evidence>
<dbReference type="InterPro" id="IPR022712">
    <property type="entry name" value="Beta_Casp"/>
</dbReference>
<comment type="caution">
    <text evidence="4">The sequence shown here is derived from an EMBL/GenBank/DDBJ whole genome shotgun (WGS) entry which is preliminary data.</text>
</comment>
<name>A0A1F5X3X2_9BACT</name>
<feature type="domain" description="Metallo-beta-lactamase" evidence="2">
    <location>
        <begin position="13"/>
        <end position="234"/>
    </location>
</feature>
<evidence type="ECO:0000259" key="3">
    <source>
        <dbReference type="SMART" id="SM01027"/>
    </source>
</evidence>
<dbReference type="InterPro" id="IPR001279">
    <property type="entry name" value="Metallo-B-lactamas"/>
</dbReference>
<dbReference type="CDD" id="cd16295">
    <property type="entry name" value="TTHA0252-CPSF-like_MBL-fold"/>
    <property type="match status" value="1"/>
</dbReference>
<dbReference type="InterPro" id="IPR050698">
    <property type="entry name" value="MBL"/>
</dbReference>
<dbReference type="Proteomes" id="UP000178684">
    <property type="component" value="Unassembled WGS sequence"/>
</dbReference>
<dbReference type="Gene3D" id="3.40.50.10890">
    <property type="match status" value="1"/>
</dbReference>
<dbReference type="Pfam" id="PF00753">
    <property type="entry name" value="Lactamase_B"/>
    <property type="match status" value="1"/>
</dbReference>
<dbReference type="Pfam" id="PF10996">
    <property type="entry name" value="Beta-Casp"/>
    <property type="match status" value="1"/>
</dbReference>
<gene>
    <name evidence="4" type="ORF">A3B18_01300</name>
</gene>
<dbReference type="PANTHER" id="PTHR11203">
    <property type="entry name" value="CLEAVAGE AND POLYADENYLATION SPECIFICITY FACTOR FAMILY MEMBER"/>
    <property type="match status" value="1"/>
</dbReference>
<dbReference type="InterPro" id="IPR036866">
    <property type="entry name" value="RibonucZ/Hydroxyglut_hydro"/>
</dbReference>
<dbReference type="Pfam" id="PF07521">
    <property type="entry name" value="RMMBL"/>
    <property type="match status" value="1"/>
</dbReference>
<dbReference type="SUPFAM" id="SSF56281">
    <property type="entry name" value="Metallo-hydrolase/oxidoreductase"/>
    <property type="match status" value="1"/>
</dbReference>
<proteinExistence type="predicted"/>
<dbReference type="InterPro" id="IPR011108">
    <property type="entry name" value="RMMBL"/>
</dbReference>
<accession>A0A1F5X3X2</accession>
<dbReference type="GO" id="GO:0004521">
    <property type="term" value="F:RNA endonuclease activity"/>
    <property type="evidence" value="ECO:0007669"/>
    <property type="project" value="TreeGrafter"/>
</dbReference>
<keyword evidence="1" id="KW-0378">Hydrolase</keyword>
<reference evidence="4 5" key="1">
    <citation type="journal article" date="2016" name="Nat. Commun.">
        <title>Thousands of microbial genomes shed light on interconnected biogeochemical processes in an aquifer system.</title>
        <authorList>
            <person name="Anantharaman K."/>
            <person name="Brown C.T."/>
            <person name="Hug L.A."/>
            <person name="Sharon I."/>
            <person name="Castelle C.J."/>
            <person name="Probst A.J."/>
            <person name="Thomas B.C."/>
            <person name="Singh A."/>
            <person name="Wilkins M.J."/>
            <person name="Karaoz U."/>
            <person name="Brodie E.L."/>
            <person name="Williams K.H."/>
            <person name="Hubbard S.S."/>
            <person name="Banfield J.F."/>
        </authorList>
    </citation>
    <scope>NUCLEOTIDE SEQUENCE [LARGE SCALE GENOMIC DNA]</scope>
</reference>
<dbReference type="AlphaFoldDB" id="A0A1F5X3X2"/>
<dbReference type="Gene3D" id="3.60.15.10">
    <property type="entry name" value="Ribonuclease Z/Hydroxyacylglutathione hydrolase-like"/>
    <property type="match status" value="1"/>
</dbReference>
<evidence type="ECO:0000259" key="2">
    <source>
        <dbReference type="SMART" id="SM00849"/>
    </source>
</evidence>
<dbReference type="PANTHER" id="PTHR11203:SF37">
    <property type="entry name" value="INTEGRATOR COMPLEX SUBUNIT 11"/>
    <property type="match status" value="1"/>
</dbReference>
<evidence type="ECO:0000313" key="5">
    <source>
        <dbReference type="Proteomes" id="UP000178684"/>
    </source>
</evidence>
<dbReference type="GO" id="GO:0016787">
    <property type="term" value="F:hydrolase activity"/>
    <property type="evidence" value="ECO:0007669"/>
    <property type="project" value="UniProtKB-KW"/>
</dbReference>
<dbReference type="SMART" id="SM00849">
    <property type="entry name" value="Lactamase_B"/>
    <property type="match status" value="1"/>
</dbReference>
<dbReference type="EMBL" id="MFIE01000017">
    <property type="protein sequence ID" value="OGF82580.1"/>
    <property type="molecule type" value="Genomic_DNA"/>
</dbReference>
<protein>
    <recommendedName>
        <fullName evidence="6">MBL fold hydrolase</fullName>
    </recommendedName>
</protein>
<dbReference type="SMART" id="SM01027">
    <property type="entry name" value="Beta-Casp"/>
    <property type="match status" value="1"/>
</dbReference>